<keyword evidence="1" id="KW-0677">Repeat</keyword>
<name>A0A6A3CEP8_HIBSY</name>
<dbReference type="Proteomes" id="UP000436088">
    <property type="component" value="Unassembled WGS sequence"/>
</dbReference>
<dbReference type="PANTHER" id="PTHR47926">
    <property type="entry name" value="PENTATRICOPEPTIDE REPEAT-CONTAINING PROTEIN"/>
    <property type="match status" value="1"/>
</dbReference>
<feature type="repeat" description="PPR" evidence="2">
    <location>
        <begin position="135"/>
        <end position="165"/>
    </location>
</feature>
<gene>
    <name evidence="3" type="ORF">F3Y22_tig00007372pilonHSYRG00006</name>
</gene>
<dbReference type="AlphaFoldDB" id="A0A6A3CEP8"/>
<dbReference type="EMBL" id="VEPZ02000384">
    <property type="protein sequence ID" value="KAE8726171.1"/>
    <property type="molecule type" value="Genomic_DNA"/>
</dbReference>
<evidence type="ECO:0000313" key="3">
    <source>
        <dbReference type="EMBL" id="KAE8726171.1"/>
    </source>
</evidence>
<proteinExistence type="predicted"/>
<reference evidence="3" key="1">
    <citation type="submission" date="2019-09" db="EMBL/GenBank/DDBJ databases">
        <title>Draft genome information of white flower Hibiscus syriacus.</title>
        <authorList>
            <person name="Kim Y.-M."/>
        </authorList>
    </citation>
    <scope>NUCLEOTIDE SEQUENCE [LARGE SCALE GENOMIC DNA]</scope>
    <source>
        <strain evidence="3">YM2019G1</strain>
    </source>
</reference>
<dbReference type="PROSITE" id="PS51375">
    <property type="entry name" value="PPR"/>
    <property type="match status" value="4"/>
</dbReference>
<evidence type="ECO:0000256" key="1">
    <source>
        <dbReference type="ARBA" id="ARBA00022737"/>
    </source>
</evidence>
<sequence length="271" mass="30831">MNPSMLRLLNRAQSLKSLKYIHARVLIDVSLASSDLVLNMFLRLYERFGSIQYAHKLFDQIPQPNAFLWTALIHAYVGNRSYLEALYLLSEMWEDSVLPSNFTLASVRKSLARLERVRDGKTVYGLGFKCGFCSDLIVQNAVIDLFMRCGEVDLARRVFDGMEEKDLVSWNSMISGYGHNGRANLARKLFDGMLDRNAISWTSLVQGYFKAGDIKEAKMLFDRMTTKDLASWNVMVSGFLDVGDVDSAQSVFEAMPASRCWDVELDDFRVL</sequence>
<organism evidence="3 4">
    <name type="scientific">Hibiscus syriacus</name>
    <name type="common">Rose of Sharon</name>
    <dbReference type="NCBI Taxonomy" id="106335"/>
    <lineage>
        <taxon>Eukaryota</taxon>
        <taxon>Viridiplantae</taxon>
        <taxon>Streptophyta</taxon>
        <taxon>Embryophyta</taxon>
        <taxon>Tracheophyta</taxon>
        <taxon>Spermatophyta</taxon>
        <taxon>Magnoliopsida</taxon>
        <taxon>eudicotyledons</taxon>
        <taxon>Gunneridae</taxon>
        <taxon>Pentapetalae</taxon>
        <taxon>rosids</taxon>
        <taxon>malvids</taxon>
        <taxon>Malvales</taxon>
        <taxon>Malvaceae</taxon>
        <taxon>Malvoideae</taxon>
        <taxon>Hibiscus</taxon>
    </lineage>
</organism>
<dbReference type="Pfam" id="PF01535">
    <property type="entry name" value="PPR"/>
    <property type="match status" value="5"/>
</dbReference>
<dbReference type="InterPro" id="IPR046960">
    <property type="entry name" value="PPR_At4g14850-like_plant"/>
</dbReference>
<evidence type="ECO:0000313" key="4">
    <source>
        <dbReference type="Proteomes" id="UP000436088"/>
    </source>
</evidence>
<keyword evidence="4" id="KW-1185">Reference proteome</keyword>
<protein>
    <submittedName>
        <fullName evidence="3">Mannosyl-oligosaccharide 1,2-alpha-mannosidase IA</fullName>
    </submittedName>
</protein>
<evidence type="ECO:0000256" key="2">
    <source>
        <dbReference type="PROSITE-ProRule" id="PRU00708"/>
    </source>
</evidence>
<dbReference type="Gene3D" id="1.25.40.10">
    <property type="entry name" value="Tetratricopeptide repeat domain"/>
    <property type="match status" value="3"/>
</dbReference>
<dbReference type="InterPro" id="IPR002885">
    <property type="entry name" value="PPR_rpt"/>
</dbReference>
<dbReference type="GO" id="GO:0003723">
    <property type="term" value="F:RNA binding"/>
    <property type="evidence" value="ECO:0007669"/>
    <property type="project" value="InterPro"/>
</dbReference>
<feature type="repeat" description="PPR" evidence="2">
    <location>
        <begin position="166"/>
        <end position="200"/>
    </location>
</feature>
<dbReference type="NCBIfam" id="TIGR00756">
    <property type="entry name" value="PPR"/>
    <property type="match status" value="4"/>
</dbReference>
<dbReference type="SUPFAM" id="SSF48452">
    <property type="entry name" value="TPR-like"/>
    <property type="match status" value="1"/>
</dbReference>
<feature type="repeat" description="PPR" evidence="2">
    <location>
        <begin position="228"/>
        <end position="262"/>
    </location>
</feature>
<dbReference type="GO" id="GO:0009451">
    <property type="term" value="P:RNA modification"/>
    <property type="evidence" value="ECO:0007669"/>
    <property type="project" value="InterPro"/>
</dbReference>
<comment type="caution">
    <text evidence="3">The sequence shown here is derived from an EMBL/GenBank/DDBJ whole genome shotgun (WGS) entry which is preliminary data.</text>
</comment>
<feature type="repeat" description="PPR" evidence="2">
    <location>
        <begin position="65"/>
        <end position="99"/>
    </location>
</feature>
<accession>A0A6A3CEP8</accession>
<dbReference type="InterPro" id="IPR011990">
    <property type="entry name" value="TPR-like_helical_dom_sf"/>
</dbReference>